<dbReference type="RefSeq" id="WP_089835469.1">
    <property type="nucleotide sequence ID" value="NZ_FOZL01000001.1"/>
</dbReference>
<reference evidence="2 3" key="1">
    <citation type="submission" date="2016-10" db="EMBL/GenBank/DDBJ databases">
        <authorList>
            <person name="de Groot N.N."/>
        </authorList>
    </citation>
    <scope>NUCLEOTIDE SEQUENCE [LARGE SCALE GENOMIC DNA]</scope>
    <source>
        <strain evidence="2 3">DSM 21001</strain>
    </source>
</reference>
<keyword evidence="3" id="KW-1185">Reference proteome</keyword>
<dbReference type="Proteomes" id="UP000199024">
    <property type="component" value="Unassembled WGS sequence"/>
</dbReference>
<protein>
    <recommendedName>
        <fullName evidence="4">DUF2442 domain-containing protein</fullName>
    </recommendedName>
</protein>
<dbReference type="Pfam" id="PF10387">
    <property type="entry name" value="DUF2442"/>
    <property type="match status" value="1"/>
</dbReference>
<dbReference type="AlphaFoldDB" id="A0A1I6KZG9"/>
<evidence type="ECO:0000256" key="1">
    <source>
        <dbReference type="SAM" id="MobiDB-lite"/>
    </source>
</evidence>
<dbReference type="OrthoDB" id="8563470at2"/>
<name>A0A1I6KZG9_9BACT</name>
<evidence type="ECO:0008006" key="4">
    <source>
        <dbReference type="Google" id="ProtNLM"/>
    </source>
</evidence>
<dbReference type="STRING" id="474950.SAMN05421771_0013"/>
<proteinExistence type="predicted"/>
<accession>A0A1I6KZG9</accession>
<evidence type="ECO:0000313" key="2">
    <source>
        <dbReference type="EMBL" id="SFR96619.1"/>
    </source>
</evidence>
<evidence type="ECO:0000313" key="3">
    <source>
        <dbReference type="Proteomes" id="UP000199024"/>
    </source>
</evidence>
<organism evidence="2 3">
    <name type="scientific">Granulicella pectinivorans</name>
    <dbReference type="NCBI Taxonomy" id="474950"/>
    <lineage>
        <taxon>Bacteria</taxon>
        <taxon>Pseudomonadati</taxon>
        <taxon>Acidobacteriota</taxon>
        <taxon>Terriglobia</taxon>
        <taxon>Terriglobales</taxon>
        <taxon>Acidobacteriaceae</taxon>
        <taxon>Granulicella</taxon>
    </lineage>
</organism>
<dbReference type="InterPro" id="IPR018841">
    <property type="entry name" value="DUF2442"/>
</dbReference>
<sequence length="143" mass="15590">MDEHKVMTTDAEIEKALDRAKLREDEPLAKTVEHIQDLNLLIVGLSNQRRLVLPIEDIQGLGKATHEQIQRYELLGGGTGISFPDLDVDLYVPALIEGVYGNRRWMAHLGRKGGGAKSAAKRLASQANGSKGGRPRKVVAAKA</sequence>
<dbReference type="EMBL" id="FOZL01000001">
    <property type="protein sequence ID" value="SFR96619.1"/>
    <property type="molecule type" value="Genomic_DNA"/>
</dbReference>
<feature type="region of interest" description="Disordered" evidence="1">
    <location>
        <begin position="117"/>
        <end position="143"/>
    </location>
</feature>
<feature type="compositionally biased region" description="Basic residues" evidence="1">
    <location>
        <begin position="133"/>
        <end position="143"/>
    </location>
</feature>
<dbReference type="Gene3D" id="3.30.2020.40">
    <property type="entry name" value="Uncharacterised protein PF10387, DUF2442"/>
    <property type="match status" value="1"/>
</dbReference>
<gene>
    <name evidence="2" type="ORF">SAMN05421771_0013</name>
</gene>